<sequence length="50" mass="5879">MFLIPLFEILTSVSKTNITKGKTNIQSWWQFPSNIPCTNRHSRKNKTNKE</sequence>
<reference evidence="1" key="1">
    <citation type="journal article" date="2017" name="Nature">
        <title>The sunflower genome provides insights into oil metabolism, flowering and Asterid evolution.</title>
        <authorList>
            <person name="Badouin H."/>
            <person name="Gouzy J."/>
            <person name="Grassa C.J."/>
            <person name="Murat F."/>
            <person name="Staton S.E."/>
            <person name="Cottret L."/>
            <person name="Lelandais-Briere C."/>
            <person name="Owens G.L."/>
            <person name="Carrere S."/>
            <person name="Mayjonade B."/>
            <person name="Legrand L."/>
            <person name="Gill N."/>
            <person name="Kane N.C."/>
            <person name="Bowers J.E."/>
            <person name="Hubner S."/>
            <person name="Bellec A."/>
            <person name="Berard A."/>
            <person name="Berges H."/>
            <person name="Blanchet N."/>
            <person name="Boniface M.C."/>
            <person name="Brunel D."/>
            <person name="Catrice O."/>
            <person name="Chaidir N."/>
            <person name="Claudel C."/>
            <person name="Donnadieu C."/>
            <person name="Faraut T."/>
            <person name="Fievet G."/>
            <person name="Helmstetter N."/>
            <person name="King M."/>
            <person name="Knapp S.J."/>
            <person name="Lai Z."/>
            <person name="Le Paslier M.C."/>
            <person name="Lippi Y."/>
            <person name="Lorenzon L."/>
            <person name="Mandel J.R."/>
            <person name="Marage G."/>
            <person name="Marchand G."/>
            <person name="Marquand E."/>
            <person name="Bret-Mestries E."/>
            <person name="Morien E."/>
            <person name="Nambeesan S."/>
            <person name="Nguyen T."/>
            <person name="Pegot-Espagnet P."/>
            <person name="Pouilly N."/>
            <person name="Raftis F."/>
            <person name="Sallet E."/>
            <person name="Schiex T."/>
            <person name="Thomas J."/>
            <person name="Vandecasteele C."/>
            <person name="Vares D."/>
            <person name="Vear F."/>
            <person name="Vautrin S."/>
            <person name="Crespi M."/>
            <person name="Mangin B."/>
            <person name="Burke J.M."/>
            <person name="Salse J."/>
            <person name="Munos S."/>
            <person name="Vincourt P."/>
            <person name="Rieseberg L.H."/>
            <person name="Langlade N.B."/>
        </authorList>
    </citation>
    <scope>NUCLEOTIDE SEQUENCE</scope>
    <source>
        <tissue evidence="1">Leaves</tissue>
    </source>
</reference>
<name>A0A9K3EFI3_HELAN</name>
<dbReference type="Proteomes" id="UP000215914">
    <property type="component" value="Unassembled WGS sequence"/>
</dbReference>
<keyword evidence="2" id="KW-1185">Reference proteome</keyword>
<dbReference type="AlphaFoldDB" id="A0A9K3EFI3"/>
<evidence type="ECO:0000313" key="1">
    <source>
        <dbReference type="EMBL" id="KAF5772043.1"/>
    </source>
</evidence>
<proteinExistence type="predicted"/>
<gene>
    <name evidence="1" type="ORF">HanXRQr2_Chr13g0572131</name>
</gene>
<dbReference type="Gramene" id="mRNA:HanXRQr2_Chr13g0572131">
    <property type="protein sequence ID" value="CDS:HanXRQr2_Chr13g0572131.1"/>
    <property type="gene ID" value="HanXRQr2_Chr13g0572131"/>
</dbReference>
<reference evidence="1" key="2">
    <citation type="submission" date="2020-06" db="EMBL/GenBank/DDBJ databases">
        <title>Helianthus annuus Genome sequencing and assembly Release 2.</title>
        <authorList>
            <person name="Gouzy J."/>
            <person name="Langlade N."/>
            <person name="Munos S."/>
        </authorList>
    </citation>
    <scope>NUCLEOTIDE SEQUENCE</scope>
    <source>
        <tissue evidence="1">Leaves</tissue>
    </source>
</reference>
<evidence type="ECO:0000313" key="2">
    <source>
        <dbReference type="Proteomes" id="UP000215914"/>
    </source>
</evidence>
<comment type="caution">
    <text evidence="1">The sequence shown here is derived from an EMBL/GenBank/DDBJ whole genome shotgun (WGS) entry which is preliminary data.</text>
</comment>
<protein>
    <submittedName>
        <fullName evidence="1">Uncharacterized protein</fullName>
    </submittedName>
</protein>
<accession>A0A9K3EFI3</accession>
<dbReference type="EMBL" id="MNCJ02000328">
    <property type="protein sequence ID" value="KAF5772043.1"/>
    <property type="molecule type" value="Genomic_DNA"/>
</dbReference>
<organism evidence="1 2">
    <name type="scientific">Helianthus annuus</name>
    <name type="common">Common sunflower</name>
    <dbReference type="NCBI Taxonomy" id="4232"/>
    <lineage>
        <taxon>Eukaryota</taxon>
        <taxon>Viridiplantae</taxon>
        <taxon>Streptophyta</taxon>
        <taxon>Embryophyta</taxon>
        <taxon>Tracheophyta</taxon>
        <taxon>Spermatophyta</taxon>
        <taxon>Magnoliopsida</taxon>
        <taxon>eudicotyledons</taxon>
        <taxon>Gunneridae</taxon>
        <taxon>Pentapetalae</taxon>
        <taxon>asterids</taxon>
        <taxon>campanulids</taxon>
        <taxon>Asterales</taxon>
        <taxon>Asteraceae</taxon>
        <taxon>Asteroideae</taxon>
        <taxon>Heliantheae alliance</taxon>
        <taxon>Heliantheae</taxon>
        <taxon>Helianthus</taxon>
    </lineage>
</organism>